<protein>
    <submittedName>
        <fullName evidence="2">Uncharacterized protein</fullName>
    </submittedName>
</protein>
<sequence length="82" mass="8949">MPAIHRRAASFIHLTTLVIMTHSALMVLVELAVFPVFASIITMLLAFVVIVVHPILVKMQFEEVKLVISTACSMGFGRSPVG</sequence>
<dbReference type="EMBL" id="AYJU01000001">
    <property type="protein sequence ID" value="EST56756.1"/>
    <property type="molecule type" value="Genomic_DNA"/>
</dbReference>
<evidence type="ECO:0000313" key="3">
    <source>
        <dbReference type="Proteomes" id="UP000017973"/>
    </source>
</evidence>
<evidence type="ECO:0000313" key="2">
    <source>
        <dbReference type="EMBL" id="EST56756.1"/>
    </source>
</evidence>
<reference evidence="2 3" key="1">
    <citation type="journal article" date="2014" name="Genome Announc.">
        <title>Draft Genome Sequence of Brevibacillus panacihumi Strain W25, a Halotolerant Hydrocarbon-Degrading Bacterium.</title>
        <authorList>
            <person name="Wang X."/>
            <person name="Jin D."/>
            <person name="Zhou L."/>
            <person name="Wu L."/>
            <person name="An W."/>
            <person name="Chen Y."/>
            <person name="Zhao L."/>
        </authorList>
    </citation>
    <scope>NUCLEOTIDE SEQUENCE [LARGE SCALE GENOMIC DNA]</scope>
    <source>
        <strain evidence="2 3">W25</strain>
    </source>
</reference>
<dbReference type="HOGENOM" id="CLU_2551668_0_0_9"/>
<keyword evidence="3" id="KW-1185">Reference proteome</keyword>
<evidence type="ECO:0000256" key="1">
    <source>
        <dbReference type="SAM" id="Phobius"/>
    </source>
</evidence>
<accession>V6MDY7</accession>
<gene>
    <name evidence="2" type="ORF">T458_03095</name>
</gene>
<keyword evidence="1" id="KW-0472">Membrane</keyword>
<dbReference type="Proteomes" id="UP000017973">
    <property type="component" value="Unassembled WGS sequence"/>
</dbReference>
<dbReference type="STRING" id="1408254.T458_03095"/>
<organism evidence="2 3">
    <name type="scientific">Brevibacillus panacihumi W25</name>
    <dbReference type="NCBI Taxonomy" id="1408254"/>
    <lineage>
        <taxon>Bacteria</taxon>
        <taxon>Bacillati</taxon>
        <taxon>Bacillota</taxon>
        <taxon>Bacilli</taxon>
        <taxon>Bacillales</taxon>
        <taxon>Paenibacillaceae</taxon>
        <taxon>Brevibacillus</taxon>
    </lineage>
</organism>
<comment type="caution">
    <text evidence="2">The sequence shown here is derived from an EMBL/GenBank/DDBJ whole genome shotgun (WGS) entry which is preliminary data.</text>
</comment>
<keyword evidence="1" id="KW-1133">Transmembrane helix</keyword>
<feature type="transmembrane region" description="Helical" evidence="1">
    <location>
        <begin position="33"/>
        <end position="56"/>
    </location>
</feature>
<dbReference type="AlphaFoldDB" id="V6MDY7"/>
<keyword evidence="1" id="KW-0812">Transmembrane</keyword>
<name>V6MDY7_9BACL</name>
<proteinExistence type="predicted"/>